<dbReference type="EMBL" id="QRZI01000005">
    <property type="protein sequence ID" value="RGV64377.1"/>
    <property type="molecule type" value="Genomic_DNA"/>
</dbReference>
<reference evidence="2 3" key="1">
    <citation type="submission" date="2018-08" db="EMBL/GenBank/DDBJ databases">
        <title>A genome reference for cultivated species of the human gut microbiota.</title>
        <authorList>
            <person name="Zou Y."/>
            <person name="Xue W."/>
            <person name="Luo G."/>
        </authorList>
    </citation>
    <scope>NUCLEOTIDE SEQUENCE [LARGE SCALE GENOMIC DNA]</scope>
    <source>
        <strain evidence="2 3">AF14-23</strain>
    </source>
</reference>
<accession>A0A395X7B3</accession>
<dbReference type="Proteomes" id="UP000265828">
    <property type="component" value="Unassembled WGS sequence"/>
</dbReference>
<gene>
    <name evidence="2" type="ORF">DWW07_09260</name>
</gene>
<evidence type="ECO:0000259" key="1">
    <source>
        <dbReference type="PROSITE" id="PS51688"/>
    </source>
</evidence>
<feature type="domain" description="Peptidase S74" evidence="1">
    <location>
        <begin position="1013"/>
        <end position="1111"/>
    </location>
</feature>
<dbReference type="RefSeq" id="WP_118037098.1">
    <property type="nucleotide sequence ID" value="NZ_QRYY01000006.1"/>
</dbReference>
<dbReference type="AlphaFoldDB" id="A0A395X7B3"/>
<proteinExistence type="predicted"/>
<dbReference type="PROSITE" id="PS51688">
    <property type="entry name" value="ICA"/>
    <property type="match status" value="1"/>
</dbReference>
<organism evidence="2 3">
    <name type="scientific">Blautia obeum</name>
    <dbReference type="NCBI Taxonomy" id="40520"/>
    <lineage>
        <taxon>Bacteria</taxon>
        <taxon>Bacillati</taxon>
        <taxon>Bacillota</taxon>
        <taxon>Clostridia</taxon>
        <taxon>Lachnospirales</taxon>
        <taxon>Lachnospiraceae</taxon>
        <taxon>Blautia</taxon>
    </lineage>
</organism>
<comment type="caution">
    <text evidence="2">The sequence shown here is derived from an EMBL/GenBank/DDBJ whole genome shotgun (WGS) entry which is preliminary data.</text>
</comment>
<evidence type="ECO:0000313" key="2">
    <source>
        <dbReference type="EMBL" id="RGV64377.1"/>
    </source>
</evidence>
<dbReference type="InterPro" id="IPR030392">
    <property type="entry name" value="S74_ICA"/>
</dbReference>
<sequence length="1121" mass="124147">MINVSDTFKQKLADGEPVWEVVDITFPDGRTKTVQNEIMSSNNSFSDCAESSSFPIGCVVCKSMTLELDNTSDQWKNYNFYMAKVHAYLKMQTSVASPAATDELLDENYDPILDQSGGAILATKAATEDRVETIDKGIYTITTPEQYGEILSFTALDDMYKTNATYISHLVLPQSIETLVRDACETLGIPSEVSMAHGNLIVSEIPENMTFRQLFGWAAMLETANARLDSRGYLRFIRWDFSNVQEDYNAVVDADGNVTFKGGASIDSESFISPTGNWTIDSDGFLTLIESAADTSENLKDFFTSPTVSSDDIVITGIKLKNRENEAMYGITGYVLELENDLVADSDLDTVAAQIGDSIIGAKFRNMSGELAYNPLIEFGDMAYTYDRKWNRYITPLTDVSCFVNGKTTVKTQADDPIRGQSKFQSESTKAIVEARRLVKKEQSAREKAVKKLEETLKNSSGLYETSVAQEDGSTITYLHDKPTLAESKNVIKFTAEAIGVSNDGGKTYPYGFFLTGDLIAKILYAHGINADYIDTGALTVRDSDGNIIFQVDMDTKKLIISGDNVVIGGSSLPDKLTKMDNNIASAKNMTFQLSNDMQTITSDADGNIPVFPTVTTTAKVMYGSSDITNDCSYTITKSDSVTGSWDVDTHTYTVTGLSADNGWVDIKATYLINLSITKRFTISKQKKGEDGKDGEPGRTYMVEPSCNVLKRGSDKVISPNFITFKAYYRDGDSAARVPYKGRFIVEETVDGSAWKTIYISSTDEDTVTHYLYSILTNSSGQAVASSNGSTIGIPRDVTNVRCKLYASGGTTTLMDMQSVAVVIDIDNLTQEQIVSILTNDGAWKGLYYSNGRLYVSLDALLGGTVTLGGKKNGNGYLKIKDASNAVKGLIDRSGYTVFTSYEENSEYMKYTGVQFSSDGIFPVDIKKFFGDEVDIEIENSENWGISWDDNSLTVHATEVSADTGTFENLTVTNPASFAKSPKIEDMEYTTSSNTVCWDGRTGYKQLMLKSSSSKRYKDIGSDISEQEIEEWYNIEPLWAKYKEGYLVEWDENEGRYIPMFIAEDVEKYFPEATRHANGLVEDWNERIMIPAMFAMLKAQKKKIDQQEKLINKLCEKLNIE</sequence>
<name>A0A395X7B3_9FIRM</name>
<protein>
    <recommendedName>
        <fullName evidence="1">Peptidase S74 domain-containing protein</fullName>
    </recommendedName>
</protein>
<evidence type="ECO:0000313" key="3">
    <source>
        <dbReference type="Proteomes" id="UP000265828"/>
    </source>
</evidence>